<keyword evidence="2" id="KW-1185">Reference proteome</keyword>
<reference evidence="1 2" key="1">
    <citation type="submission" date="2019-03" db="EMBL/GenBank/DDBJ databases">
        <title>Paracraurococcus aquatilis NE82 genome sequence.</title>
        <authorList>
            <person name="Zhao Y."/>
            <person name="Du Z."/>
        </authorList>
    </citation>
    <scope>NUCLEOTIDE SEQUENCE [LARGE SCALE GENOMIC DNA]</scope>
    <source>
        <strain evidence="1 2">NE82</strain>
    </source>
</reference>
<proteinExistence type="predicted"/>
<name>A0A4R4DT43_9PROT</name>
<evidence type="ECO:0000313" key="2">
    <source>
        <dbReference type="Proteomes" id="UP000295023"/>
    </source>
</evidence>
<dbReference type="Proteomes" id="UP000295023">
    <property type="component" value="Unassembled WGS sequence"/>
</dbReference>
<dbReference type="SUPFAM" id="SSF143011">
    <property type="entry name" value="RelE-like"/>
    <property type="match status" value="1"/>
</dbReference>
<dbReference type="EMBL" id="SKBM01000008">
    <property type="protein sequence ID" value="TCZ63224.1"/>
    <property type="molecule type" value="Genomic_DNA"/>
</dbReference>
<dbReference type="OrthoDB" id="330810at2"/>
<evidence type="ECO:0000313" key="1">
    <source>
        <dbReference type="EMBL" id="TCZ63224.1"/>
    </source>
</evidence>
<sequence>MSWSVVFHPEMAKDFDALPHAVKKGILTVAKALEVGGPTLGRPLVGTLTSSKIRNLKELRFEAAEGEWRVAFAFDRTRIAVLLAAGDKRPFDGRAEQRFYNRLIRSAEERWATWP</sequence>
<dbReference type="RefSeq" id="WP_132288094.1">
    <property type="nucleotide sequence ID" value="NZ_SKBM01000008.1"/>
</dbReference>
<protein>
    <submittedName>
        <fullName evidence="1">Addiction module toxin RelE</fullName>
    </submittedName>
</protein>
<organism evidence="1 2">
    <name type="scientific">Roseicella aquatilis</name>
    <dbReference type="NCBI Taxonomy" id="2527868"/>
    <lineage>
        <taxon>Bacteria</taxon>
        <taxon>Pseudomonadati</taxon>
        <taxon>Pseudomonadota</taxon>
        <taxon>Alphaproteobacteria</taxon>
        <taxon>Acetobacterales</taxon>
        <taxon>Roseomonadaceae</taxon>
        <taxon>Roseicella</taxon>
    </lineage>
</organism>
<dbReference type="AlphaFoldDB" id="A0A4R4DT43"/>
<comment type="caution">
    <text evidence="1">The sequence shown here is derived from an EMBL/GenBank/DDBJ whole genome shotgun (WGS) entry which is preliminary data.</text>
</comment>
<dbReference type="InterPro" id="IPR009241">
    <property type="entry name" value="HigB-like"/>
</dbReference>
<dbReference type="Gene3D" id="3.30.2310.20">
    <property type="entry name" value="RelE-like"/>
    <property type="match status" value="1"/>
</dbReference>
<gene>
    <name evidence="1" type="ORF">EXY23_10350</name>
</gene>
<dbReference type="InterPro" id="IPR035093">
    <property type="entry name" value="RelE/ParE_toxin_dom_sf"/>
</dbReference>
<accession>A0A4R4DT43</accession>
<dbReference type="Pfam" id="PF05973">
    <property type="entry name" value="Gp49"/>
    <property type="match status" value="1"/>
</dbReference>